<protein>
    <recommendedName>
        <fullName evidence="4">Phytanoyl-CoA dioxygenase family protein</fullName>
    </recommendedName>
</protein>
<sequence length="220" mass="24479">MNETTGKRTSIARCLAGKLHINGTSNQRHDTVQLFCGPDISLLQTHLFCKPQGCSATPWHQDGSSAEDIPLATVWITLDDITPPFSGGLVVLPGQHKHNLLPSEASDHFQFDRILPATYIAQQSPFRYPLGAGHAAIHHQWLPHASEPNLTLNYRRVIVLRFISTSVLMAEGVALWSIRNDGELARKCAIEEDGEAELYPDFRQEDVFIEGRNIILRGAH</sequence>
<keyword evidence="3" id="KW-1185">Reference proteome</keyword>
<dbReference type="Gene3D" id="2.60.120.620">
    <property type="entry name" value="q2cbj1_9rhob like domain"/>
    <property type="match status" value="1"/>
</dbReference>
<evidence type="ECO:0000256" key="1">
    <source>
        <dbReference type="ARBA" id="ARBA00001962"/>
    </source>
</evidence>
<dbReference type="Pfam" id="PF05721">
    <property type="entry name" value="PhyH"/>
    <property type="match status" value="1"/>
</dbReference>
<reference evidence="2 3" key="1">
    <citation type="submission" date="2019-07" db="EMBL/GenBank/DDBJ databases">
        <title>Genomics analysis of Aphanomyces spp. identifies a new class of oomycete effector associated with host adaptation.</title>
        <authorList>
            <person name="Gaulin E."/>
        </authorList>
    </citation>
    <scope>NUCLEOTIDE SEQUENCE [LARGE SCALE GENOMIC DNA]</scope>
    <source>
        <strain evidence="2 3">ATCC 201684</strain>
    </source>
</reference>
<dbReference type="PANTHER" id="PTHR20883:SF48">
    <property type="entry name" value="ECTOINE DIOXYGENASE"/>
    <property type="match status" value="1"/>
</dbReference>
<evidence type="ECO:0000313" key="2">
    <source>
        <dbReference type="EMBL" id="KAF0737349.1"/>
    </source>
</evidence>
<dbReference type="GO" id="GO:0016491">
    <property type="term" value="F:oxidoreductase activity"/>
    <property type="evidence" value="ECO:0007669"/>
    <property type="project" value="UniProtKB-ARBA"/>
</dbReference>
<evidence type="ECO:0000313" key="3">
    <source>
        <dbReference type="Proteomes" id="UP000481153"/>
    </source>
</evidence>
<dbReference type="VEuPathDB" id="FungiDB:AeMF1_000971"/>
<dbReference type="PANTHER" id="PTHR20883">
    <property type="entry name" value="PHYTANOYL-COA DIOXYGENASE DOMAIN CONTAINING 1"/>
    <property type="match status" value="1"/>
</dbReference>
<dbReference type="GO" id="GO:0046872">
    <property type="term" value="F:metal ion binding"/>
    <property type="evidence" value="ECO:0007669"/>
    <property type="project" value="UniProtKB-ARBA"/>
</dbReference>
<accession>A0A6G0XB15</accession>
<proteinExistence type="predicted"/>
<organism evidence="2 3">
    <name type="scientific">Aphanomyces euteiches</name>
    <dbReference type="NCBI Taxonomy" id="100861"/>
    <lineage>
        <taxon>Eukaryota</taxon>
        <taxon>Sar</taxon>
        <taxon>Stramenopiles</taxon>
        <taxon>Oomycota</taxon>
        <taxon>Saprolegniomycetes</taxon>
        <taxon>Saprolegniales</taxon>
        <taxon>Verrucalvaceae</taxon>
        <taxon>Aphanomyces</taxon>
    </lineage>
</organism>
<comment type="caution">
    <text evidence="2">The sequence shown here is derived from an EMBL/GenBank/DDBJ whole genome shotgun (WGS) entry which is preliminary data.</text>
</comment>
<name>A0A6G0XB15_9STRA</name>
<dbReference type="InterPro" id="IPR008775">
    <property type="entry name" value="Phytyl_CoA_dOase-like"/>
</dbReference>
<gene>
    <name evidence="2" type="ORF">Ae201684_006518</name>
</gene>
<evidence type="ECO:0008006" key="4">
    <source>
        <dbReference type="Google" id="ProtNLM"/>
    </source>
</evidence>
<comment type="cofactor">
    <cofactor evidence="1">
        <name>Fe cation</name>
        <dbReference type="ChEBI" id="CHEBI:24875"/>
    </cofactor>
</comment>
<dbReference type="AlphaFoldDB" id="A0A6G0XB15"/>
<dbReference type="EMBL" id="VJMJ01000084">
    <property type="protein sequence ID" value="KAF0737349.1"/>
    <property type="molecule type" value="Genomic_DNA"/>
</dbReference>
<dbReference type="SUPFAM" id="SSF51197">
    <property type="entry name" value="Clavaminate synthase-like"/>
    <property type="match status" value="1"/>
</dbReference>
<dbReference type="Proteomes" id="UP000481153">
    <property type="component" value="Unassembled WGS sequence"/>
</dbReference>